<evidence type="ECO:0000313" key="2">
    <source>
        <dbReference type="EMBL" id="MEX6504711.1"/>
    </source>
</evidence>
<gene>
    <name evidence="2" type="ORF">AB5S05_21990</name>
</gene>
<feature type="transmembrane region" description="Helical" evidence="1">
    <location>
        <begin position="86"/>
        <end position="107"/>
    </location>
</feature>
<organism evidence="2 3">
    <name type="scientific">Pseudomonas zhanjiangensis</name>
    <dbReference type="NCBI Taxonomy" id="3239015"/>
    <lineage>
        <taxon>Bacteria</taxon>
        <taxon>Pseudomonadati</taxon>
        <taxon>Pseudomonadota</taxon>
        <taxon>Gammaproteobacteria</taxon>
        <taxon>Pseudomonadales</taxon>
        <taxon>Pseudomonadaceae</taxon>
        <taxon>Pseudomonas</taxon>
    </lineage>
</organism>
<reference evidence="2 3" key="1">
    <citation type="submission" date="2024-07" db="EMBL/GenBank/DDBJ databases">
        <authorList>
            <person name="Li M."/>
        </authorList>
    </citation>
    <scope>NUCLEOTIDE SEQUENCE [LARGE SCALE GENOMIC DNA]</scope>
    <source>
        <strain evidence="2 3">25A3E</strain>
    </source>
</reference>
<protein>
    <submittedName>
        <fullName evidence="2">Uncharacterized protein</fullName>
    </submittedName>
</protein>
<name>A0ABV3YZF0_9PSED</name>
<keyword evidence="1" id="KW-0472">Membrane</keyword>
<feature type="transmembrane region" description="Helical" evidence="1">
    <location>
        <begin position="119"/>
        <end position="145"/>
    </location>
</feature>
<dbReference type="EMBL" id="JBFTEG010000046">
    <property type="protein sequence ID" value="MEX6504711.1"/>
    <property type="molecule type" value="Genomic_DNA"/>
</dbReference>
<dbReference type="Proteomes" id="UP001560296">
    <property type="component" value="Unassembled WGS sequence"/>
</dbReference>
<dbReference type="RefSeq" id="WP_369289629.1">
    <property type="nucleotide sequence ID" value="NZ_JBFTEG010000046.1"/>
</dbReference>
<evidence type="ECO:0000256" key="1">
    <source>
        <dbReference type="SAM" id="Phobius"/>
    </source>
</evidence>
<comment type="caution">
    <text evidence="2">The sequence shown here is derived from an EMBL/GenBank/DDBJ whole genome shotgun (WGS) entry which is preliminary data.</text>
</comment>
<keyword evidence="3" id="KW-1185">Reference proteome</keyword>
<feature type="transmembrane region" description="Helical" evidence="1">
    <location>
        <begin position="59"/>
        <end position="80"/>
    </location>
</feature>
<proteinExistence type="predicted"/>
<keyword evidence="1" id="KW-1133">Transmembrane helix</keyword>
<sequence length="148" mass="15730">MRYSIDEKPAAILCVLLGVLVAATIAPAGSYFFGNFIYFWLPQVGVFLLPVIVSSRPAVISGAALVSALYLAAFYSWNYLNGPDSMAWLGYLFSLPGAAIGAVIGALHIKNKLKSQAAYVVTAIAASTFMGLAINQMLVCSTVMYCGF</sequence>
<accession>A0ABV3YZF0</accession>
<keyword evidence="1" id="KW-0812">Transmembrane</keyword>
<evidence type="ECO:0000313" key="3">
    <source>
        <dbReference type="Proteomes" id="UP001560296"/>
    </source>
</evidence>